<feature type="compositionally biased region" description="Basic and acidic residues" evidence="1">
    <location>
        <begin position="391"/>
        <end position="407"/>
    </location>
</feature>
<organism evidence="3 4">
    <name type="scientific">Streptomyces polyasparticus</name>
    <dbReference type="NCBI Taxonomy" id="2767826"/>
    <lineage>
        <taxon>Bacteria</taxon>
        <taxon>Bacillati</taxon>
        <taxon>Actinomycetota</taxon>
        <taxon>Actinomycetes</taxon>
        <taxon>Kitasatosporales</taxon>
        <taxon>Streptomycetaceae</taxon>
        <taxon>Streptomyces</taxon>
    </lineage>
</organism>
<evidence type="ECO:0000256" key="1">
    <source>
        <dbReference type="SAM" id="MobiDB-lite"/>
    </source>
</evidence>
<dbReference type="Proteomes" id="UP000642284">
    <property type="component" value="Unassembled WGS sequence"/>
</dbReference>
<evidence type="ECO:0000256" key="2">
    <source>
        <dbReference type="SAM" id="Phobius"/>
    </source>
</evidence>
<feature type="transmembrane region" description="Helical" evidence="2">
    <location>
        <begin position="219"/>
        <end position="237"/>
    </location>
</feature>
<sequence>MRVLRPRDDRVKQLPVAALPEAEVGTWSAGDAEQWRRARVPAIFAPVAGSWAAAALVLLSYVLTSAFTSSSAGWHGGADAGTDWLRYPGAVLLAALPFWYRHLPVPAGAAATVVAVDTGYSLASANGGGERVGHLLVLALCAWAFAGSFLCLRARRRQRALFLAAAGPRRFPLPERAPESDGYRGHALFYTGLVFCLIAAGHVIAALVEDLTGDGYDAVGQQTAALLFLVLGSTLYGRGLTTYRAARRLHEAHRHPALRVGIRIAPDGRHWIHPDAAAPAGHPLICYTVGSRDTCRAARLLGSSSSYGIGDGHHSVDPAAEPFEAVLYGPVHEGAEIVVAYASIAYQPRQETGQMSLSVTTAALLAHRRHGLGPWQPVDGTAHERTRRARVRENAARADRLRDELARARAKKTAAGTAGGSTAASGGGCGGGGDDSCGGGCGGCGCG</sequence>
<feature type="region of interest" description="Disordered" evidence="1">
    <location>
        <begin position="374"/>
        <end position="430"/>
    </location>
</feature>
<name>A0ABR7SHD4_9ACTN</name>
<feature type="transmembrane region" description="Helical" evidence="2">
    <location>
        <begin position="187"/>
        <end position="207"/>
    </location>
</feature>
<evidence type="ECO:0000313" key="3">
    <source>
        <dbReference type="EMBL" id="MBC9714931.1"/>
    </source>
</evidence>
<protein>
    <recommendedName>
        <fullName evidence="5">Integral membrane protein</fullName>
    </recommendedName>
</protein>
<evidence type="ECO:0000313" key="4">
    <source>
        <dbReference type="Proteomes" id="UP000642284"/>
    </source>
</evidence>
<feature type="transmembrane region" description="Helical" evidence="2">
    <location>
        <begin position="132"/>
        <end position="152"/>
    </location>
</feature>
<evidence type="ECO:0008006" key="5">
    <source>
        <dbReference type="Google" id="ProtNLM"/>
    </source>
</evidence>
<proteinExistence type="predicted"/>
<keyword evidence="2" id="KW-1133">Transmembrane helix</keyword>
<comment type="caution">
    <text evidence="3">The sequence shown here is derived from an EMBL/GenBank/DDBJ whole genome shotgun (WGS) entry which is preliminary data.</text>
</comment>
<keyword evidence="4" id="KW-1185">Reference proteome</keyword>
<reference evidence="3 4" key="1">
    <citation type="submission" date="2020-08" db="EMBL/GenBank/DDBJ databases">
        <title>Genemic of Streptomyces polyaspartic.</title>
        <authorList>
            <person name="Liu W."/>
        </authorList>
    </citation>
    <scope>NUCLEOTIDE SEQUENCE [LARGE SCALE GENOMIC DNA]</scope>
    <source>
        <strain evidence="3 4">TRM66268-LWL</strain>
    </source>
</reference>
<gene>
    <name evidence="3" type="ORF">H9Y04_20490</name>
</gene>
<keyword evidence="2" id="KW-0812">Transmembrane</keyword>
<feature type="compositionally biased region" description="Low complexity" evidence="1">
    <location>
        <begin position="413"/>
        <end position="424"/>
    </location>
</feature>
<keyword evidence="2" id="KW-0472">Membrane</keyword>
<feature type="transmembrane region" description="Helical" evidence="2">
    <location>
        <begin position="43"/>
        <end position="64"/>
    </location>
</feature>
<dbReference type="EMBL" id="JACTVJ010000010">
    <property type="protein sequence ID" value="MBC9714931.1"/>
    <property type="molecule type" value="Genomic_DNA"/>
</dbReference>
<accession>A0ABR7SHD4</accession>